<evidence type="ECO:0000313" key="2">
    <source>
        <dbReference type="Proteomes" id="UP000447434"/>
    </source>
</evidence>
<sequence>MLLFRAMGFRIPRPISYSSELLFRTVSNSCLFRRVHVTWD</sequence>
<evidence type="ECO:0000313" key="1">
    <source>
        <dbReference type="EMBL" id="KAE9597608.1"/>
    </source>
</evidence>
<protein>
    <submittedName>
        <fullName evidence="1">Uncharacterized protein</fullName>
    </submittedName>
</protein>
<name>A0A6A4PCG7_LUPAL</name>
<organism evidence="1 2">
    <name type="scientific">Lupinus albus</name>
    <name type="common">White lupine</name>
    <name type="synonym">Lupinus termis</name>
    <dbReference type="NCBI Taxonomy" id="3870"/>
    <lineage>
        <taxon>Eukaryota</taxon>
        <taxon>Viridiplantae</taxon>
        <taxon>Streptophyta</taxon>
        <taxon>Embryophyta</taxon>
        <taxon>Tracheophyta</taxon>
        <taxon>Spermatophyta</taxon>
        <taxon>Magnoliopsida</taxon>
        <taxon>eudicotyledons</taxon>
        <taxon>Gunneridae</taxon>
        <taxon>Pentapetalae</taxon>
        <taxon>rosids</taxon>
        <taxon>fabids</taxon>
        <taxon>Fabales</taxon>
        <taxon>Fabaceae</taxon>
        <taxon>Papilionoideae</taxon>
        <taxon>50 kb inversion clade</taxon>
        <taxon>genistoids sensu lato</taxon>
        <taxon>core genistoids</taxon>
        <taxon>Genisteae</taxon>
        <taxon>Lupinus</taxon>
    </lineage>
</organism>
<dbReference type="AlphaFoldDB" id="A0A6A4PCG7"/>
<accession>A0A6A4PCG7</accession>
<dbReference type="EMBL" id="WOCE01000016">
    <property type="protein sequence ID" value="KAE9597608.1"/>
    <property type="molecule type" value="Genomic_DNA"/>
</dbReference>
<keyword evidence="2" id="KW-1185">Reference proteome</keyword>
<proteinExistence type="predicted"/>
<comment type="caution">
    <text evidence="1">The sequence shown here is derived from an EMBL/GenBank/DDBJ whole genome shotgun (WGS) entry which is preliminary data.</text>
</comment>
<gene>
    <name evidence="1" type="ORF">Lalb_Chr16g0388321</name>
</gene>
<reference evidence="2" key="1">
    <citation type="journal article" date="2020" name="Nat. Commun.">
        <title>Genome sequence of the cluster root forming white lupin.</title>
        <authorList>
            <person name="Hufnagel B."/>
            <person name="Marques A."/>
            <person name="Soriano A."/>
            <person name="Marques L."/>
            <person name="Divol F."/>
            <person name="Doumas P."/>
            <person name="Sallet E."/>
            <person name="Mancinotti D."/>
            <person name="Carrere S."/>
            <person name="Marande W."/>
            <person name="Arribat S."/>
            <person name="Keller J."/>
            <person name="Huneau C."/>
            <person name="Blein T."/>
            <person name="Aime D."/>
            <person name="Laguerre M."/>
            <person name="Taylor J."/>
            <person name="Schubert V."/>
            <person name="Nelson M."/>
            <person name="Geu-Flores F."/>
            <person name="Crespi M."/>
            <person name="Gallardo-Guerrero K."/>
            <person name="Delaux P.-M."/>
            <person name="Salse J."/>
            <person name="Berges H."/>
            <person name="Guyot R."/>
            <person name="Gouzy J."/>
            <person name="Peret B."/>
        </authorList>
    </citation>
    <scope>NUCLEOTIDE SEQUENCE [LARGE SCALE GENOMIC DNA]</scope>
    <source>
        <strain evidence="2">cv. Amiga</strain>
    </source>
</reference>
<dbReference type="Proteomes" id="UP000447434">
    <property type="component" value="Chromosome 16"/>
</dbReference>